<dbReference type="NCBIfam" id="NF047353">
    <property type="entry name" value="tube_lmo2291"/>
    <property type="match status" value="1"/>
</dbReference>
<accession>A0A316MSA6</accession>
<name>A0A316MSA6_9CLOT</name>
<dbReference type="Gene3D" id="4.10.410.40">
    <property type="match status" value="1"/>
</dbReference>
<sequence>MALTGEKGAIKTGENEITKMENWKLNIKASEVDTTTFDDEGWESYEISTKGYEVSMEGIYNKSDKTGQQAIMTALANGASLPIELYIDKDSEKADFSGNIKITGMDVETAAKDKIKVSIKCKGTGKLEGLEASLPA</sequence>
<organism evidence="1 2">
    <name type="scientific">Clostridium cadaveris</name>
    <dbReference type="NCBI Taxonomy" id="1529"/>
    <lineage>
        <taxon>Bacteria</taxon>
        <taxon>Bacillati</taxon>
        <taxon>Bacillota</taxon>
        <taxon>Clostridia</taxon>
        <taxon>Eubacteriales</taxon>
        <taxon>Clostridiaceae</taxon>
        <taxon>Clostridium</taxon>
    </lineage>
</organism>
<proteinExistence type="predicted"/>
<dbReference type="Pfam" id="PF06199">
    <property type="entry name" value="Phage_tail_2"/>
    <property type="match status" value="1"/>
</dbReference>
<dbReference type="Proteomes" id="UP000246114">
    <property type="component" value="Unassembled WGS sequence"/>
</dbReference>
<evidence type="ECO:0000313" key="2">
    <source>
        <dbReference type="Proteomes" id="UP000246114"/>
    </source>
</evidence>
<gene>
    <name evidence="1" type="ORF">DBY38_02185</name>
</gene>
<evidence type="ECO:0008006" key="3">
    <source>
        <dbReference type="Google" id="ProtNLM"/>
    </source>
</evidence>
<reference evidence="1 2" key="1">
    <citation type="submission" date="2018-03" db="EMBL/GenBank/DDBJ databases">
        <title>The uncultured portion of the human microbiome is neutrally assembled.</title>
        <authorList>
            <person name="Jeraldo P."/>
            <person name="Boardman L."/>
            <person name="White B.A."/>
            <person name="Nelson H."/>
            <person name="Goldenfeld N."/>
            <person name="Chia N."/>
        </authorList>
    </citation>
    <scope>NUCLEOTIDE SEQUENCE [LARGE SCALE GENOMIC DNA]</scope>
    <source>
        <strain evidence="1">CIM:MAG 903</strain>
    </source>
</reference>
<evidence type="ECO:0000313" key="1">
    <source>
        <dbReference type="EMBL" id="PWL55290.1"/>
    </source>
</evidence>
<protein>
    <recommendedName>
        <fullName evidence="3">Phage tail tube protein</fullName>
    </recommendedName>
</protein>
<dbReference type="AlphaFoldDB" id="A0A316MSA6"/>
<dbReference type="EMBL" id="QAMZ01000008">
    <property type="protein sequence ID" value="PWL55290.1"/>
    <property type="molecule type" value="Genomic_DNA"/>
</dbReference>
<dbReference type="InterPro" id="IPR011855">
    <property type="entry name" value="Phgtail_TP901_1"/>
</dbReference>
<comment type="caution">
    <text evidence="1">The sequence shown here is derived from an EMBL/GenBank/DDBJ whole genome shotgun (WGS) entry which is preliminary data.</text>
</comment>